<feature type="compositionally biased region" description="Basic and acidic residues" evidence="1">
    <location>
        <begin position="1"/>
        <end position="11"/>
    </location>
</feature>
<feature type="region of interest" description="Disordered" evidence="1">
    <location>
        <begin position="1"/>
        <end position="26"/>
    </location>
</feature>
<dbReference type="Proteomes" id="UP000198680">
    <property type="component" value="Unassembled WGS sequence"/>
</dbReference>
<name>A0A1G9NCR4_9ACTN</name>
<evidence type="ECO:0000313" key="3">
    <source>
        <dbReference type="Proteomes" id="UP000198680"/>
    </source>
</evidence>
<protein>
    <submittedName>
        <fullName evidence="2">Uncharacterized protein</fullName>
    </submittedName>
</protein>
<evidence type="ECO:0000256" key="1">
    <source>
        <dbReference type="SAM" id="MobiDB-lite"/>
    </source>
</evidence>
<proteinExistence type="predicted"/>
<organism evidence="2 3">
    <name type="scientific">Geodermatophilus siccatus</name>
    <dbReference type="NCBI Taxonomy" id="1137991"/>
    <lineage>
        <taxon>Bacteria</taxon>
        <taxon>Bacillati</taxon>
        <taxon>Actinomycetota</taxon>
        <taxon>Actinomycetes</taxon>
        <taxon>Geodermatophilales</taxon>
        <taxon>Geodermatophilaceae</taxon>
        <taxon>Geodermatophilus</taxon>
    </lineage>
</organism>
<evidence type="ECO:0000313" key="2">
    <source>
        <dbReference type="EMBL" id="SDL84234.1"/>
    </source>
</evidence>
<sequence>MDGGYEAEHIPGAESRPIPTIRGHLAPFNPEDQEFIDGALGELFED</sequence>
<dbReference type="EMBL" id="FNHE01000002">
    <property type="protein sequence ID" value="SDL84234.1"/>
    <property type="molecule type" value="Genomic_DNA"/>
</dbReference>
<accession>A0A1G9NCR4</accession>
<dbReference type="AlphaFoldDB" id="A0A1G9NCR4"/>
<gene>
    <name evidence="2" type="ORF">SAMN05660642_00982</name>
</gene>
<reference evidence="3" key="1">
    <citation type="submission" date="2016-10" db="EMBL/GenBank/DDBJ databases">
        <authorList>
            <person name="Varghese N."/>
            <person name="Submissions S."/>
        </authorList>
    </citation>
    <scope>NUCLEOTIDE SEQUENCE [LARGE SCALE GENOMIC DNA]</scope>
    <source>
        <strain evidence="3">DSM 45419</strain>
    </source>
</reference>
<dbReference type="RefSeq" id="WP_175479421.1">
    <property type="nucleotide sequence ID" value="NZ_FNHE01000002.1"/>
</dbReference>
<keyword evidence="3" id="KW-1185">Reference proteome</keyword>